<name>A0A0A9A0B3_ARUDO</name>
<feature type="compositionally biased region" description="Polar residues" evidence="1">
    <location>
        <begin position="145"/>
        <end position="154"/>
    </location>
</feature>
<reference evidence="2" key="1">
    <citation type="submission" date="2014-09" db="EMBL/GenBank/DDBJ databases">
        <authorList>
            <person name="Magalhaes I.L.F."/>
            <person name="Oliveira U."/>
            <person name="Santos F.R."/>
            <person name="Vidigal T.H.D.A."/>
            <person name="Brescovit A.D."/>
            <person name="Santos A.J."/>
        </authorList>
    </citation>
    <scope>NUCLEOTIDE SEQUENCE</scope>
    <source>
        <tissue evidence="2">Shoot tissue taken approximately 20 cm above the soil surface</tissue>
    </source>
</reference>
<evidence type="ECO:0000256" key="1">
    <source>
        <dbReference type="SAM" id="MobiDB-lite"/>
    </source>
</evidence>
<feature type="region of interest" description="Disordered" evidence="1">
    <location>
        <begin position="119"/>
        <end position="160"/>
    </location>
</feature>
<proteinExistence type="predicted"/>
<protein>
    <submittedName>
        <fullName evidence="2">Uncharacterized protein</fullName>
    </submittedName>
</protein>
<organism evidence="2">
    <name type="scientific">Arundo donax</name>
    <name type="common">Giant reed</name>
    <name type="synonym">Donax arundinaceus</name>
    <dbReference type="NCBI Taxonomy" id="35708"/>
    <lineage>
        <taxon>Eukaryota</taxon>
        <taxon>Viridiplantae</taxon>
        <taxon>Streptophyta</taxon>
        <taxon>Embryophyta</taxon>
        <taxon>Tracheophyta</taxon>
        <taxon>Spermatophyta</taxon>
        <taxon>Magnoliopsida</taxon>
        <taxon>Liliopsida</taxon>
        <taxon>Poales</taxon>
        <taxon>Poaceae</taxon>
        <taxon>PACMAD clade</taxon>
        <taxon>Arundinoideae</taxon>
        <taxon>Arundineae</taxon>
        <taxon>Arundo</taxon>
    </lineage>
</organism>
<dbReference type="EMBL" id="GBRH01257418">
    <property type="protein sequence ID" value="JAD40477.1"/>
    <property type="molecule type" value="Transcribed_RNA"/>
</dbReference>
<dbReference type="AlphaFoldDB" id="A0A0A9A0B3"/>
<sequence length="160" mass="17170">MADGSMAMGIAGPLDKADAYLKRLAATAPGTENIAYALRAARDTRALVTGDDQPGYAGRRLSSLVSVALASRQVSEMEAMAREALFTVSRWLTLKAVCAATWRRWSMASLAWATSSRGPPPHWPCAPARHTQGTTARARSGPGLPSSSWTTPATVWTRRR</sequence>
<accession>A0A0A9A0B3</accession>
<evidence type="ECO:0000313" key="2">
    <source>
        <dbReference type="EMBL" id="JAD40477.1"/>
    </source>
</evidence>
<reference evidence="2" key="2">
    <citation type="journal article" date="2015" name="Data Brief">
        <title>Shoot transcriptome of the giant reed, Arundo donax.</title>
        <authorList>
            <person name="Barrero R.A."/>
            <person name="Guerrero F.D."/>
            <person name="Moolhuijzen P."/>
            <person name="Goolsby J.A."/>
            <person name="Tidwell J."/>
            <person name="Bellgard S.E."/>
            <person name="Bellgard M.I."/>
        </authorList>
    </citation>
    <scope>NUCLEOTIDE SEQUENCE</scope>
    <source>
        <tissue evidence="2">Shoot tissue taken approximately 20 cm above the soil surface</tissue>
    </source>
</reference>